<reference evidence="1 2" key="3">
    <citation type="journal article" date="2022" name="Microbiol. Spectr.">
        <title>Folding features and dynamics of 3D genome architecture in plant fungal pathogens.</title>
        <authorList>
            <person name="Xia C."/>
        </authorList>
    </citation>
    <scope>NUCLEOTIDE SEQUENCE [LARGE SCALE GENOMIC DNA]</scope>
    <source>
        <strain evidence="1 2">93-210</strain>
    </source>
</reference>
<accession>A0ACC0ETP7</accession>
<evidence type="ECO:0000313" key="2">
    <source>
        <dbReference type="Proteomes" id="UP001060170"/>
    </source>
</evidence>
<proteinExistence type="predicted"/>
<reference evidence="2" key="1">
    <citation type="journal article" date="2018" name="BMC Genomics">
        <title>Genomic insights into host adaptation between the wheat stripe rust pathogen (Puccinia striiformis f. sp. tritici) and the barley stripe rust pathogen (Puccinia striiformis f. sp. hordei).</title>
        <authorList>
            <person name="Xia C."/>
            <person name="Wang M."/>
            <person name="Yin C."/>
            <person name="Cornejo O.E."/>
            <person name="Hulbert S.H."/>
            <person name="Chen X."/>
        </authorList>
    </citation>
    <scope>NUCLEOTIDE SEQUENCE [LARGE SCALE GENOMIC DNA]</scope>
    <source>
        <strain evidence="2">93-210</strain>
    </source>
</reference>
<organism evidence="1 2">
    <name type="scientific">Puccinia striiformis f. sp. tritici</name>
    <dbReference type="NCBI Taxonomy" id="168172"/>
    <lineage>
        <taxon>Eukaryota</taxon>
        <taxon>Fungi</taxon>
        <taxon>Dikarya</taxon>
        <taxon>Basidiomycota</taxon>
        <taxon>Pucciniomycotina</taxon>
        <taxon>Pucciniomycetes</taxon>
        <taxon>Pucciniales</taxon>
        <taxon>Pucciniaceae</taxon>
        <taxon>Puccinia</taxon>
    </lineage>
</organism>
<comment type="caution">
    <text evidence="1">The sequence shown here is derived from an EMBL/GenBank/DDBJ whole genome shotgun (WGS) entry which is preliminary data.</text>
</comment>
<reference evidence="2" key="2">
    <citation type="journal article" date="2018" name="Mol. Plant Microbe Interact.">
        <title>Genome sequence resources for the wheat stripe rust pathogen (Puccinia striiformis f. sp. tritici) and the barley stripe rust pathogen (Puccinia striiformis f. sp. hordei).</title>
        <authorList>
            <person name="Xia C."/>
            <person name="Wang M."/>
            <person name="Yin C."/>
            <person name="Cornejo O.E."/>
            <person name="Hulbert S.H."/>
            <person name="Chen X."/>
        </authorList>
    </citation>
    <scope>NUCLEOTIDE SEQUENCE [LARGE SCALE GENOMIC DNA]</scope>
    <source>
        <strain evidence="2">93-210</strain>
    </source>
</reference>
<name>A0ACC0ETP7_9BASI</name>
<sequence length="204" mass="22996">MTGCMVVTGHYIDANGELVKVMMSFRPLPPPHNGTSIAKRLSQTLIDWKLVNKLAFVTLDNASVNGSAMSELKDFVNDHCQDFSPATSNHFHLQSHMNINMKHPTNDVPTRWNSTYDMIELLLPCRLVFQQLSIEDNNFETCPTKRQWDELKIMKKFFKPFKKGILNFTSGTPTSQVASSSKTLNEDTSAFHQHMIGTMGASSQ</sequence>
<gene>
    <name evidence="1" type="ORF">MJO28_002566</name>
</gene>
<dbReference type="EMBL" id="CM045867">
    <property type="protein sequence ID" value="KAI7958775.1"/>
    <property type="molecule type" value="Genomic_DNA"/>
</dbReference>
<keyword evidence="2" id="KW-1185">Reference proteome</keyword>
<dbReference type="Proteomes" id="UP001060170">
    <property type="component" value="Chromosome 3"/>
</dbReference>
<evidence type="ECO:0000313" key="1">
    <source>
        <dbReference type="EMBL" id="KAI7958775.1"/>
    </source>
</evidence>
<feature type="non-terminal residue" evidence="1">
    <location>
        <position position="204"/>
    </location>
</feature>
<protein>
    <submittedName>
        <fullName evidence="1">Uncharacterized protein</fullName>
    </submittedName>
</protein>